<evidence type="ECO:0000313" key="1">
    <source>
        <dbReference type="EMBL" id="KAK1745599.1"/>
    </source>
</evidence>
<accession>A0AAD8YFJ0</accession>
<gene>
    <name evidence="1" type="ORF">QTG54_003523</name>
</gene>
<evidence type="ECO:0000313" key="2">
    <source>
        <dbReference type="Proteomes" id="UP001224775"/>
    </source>
</evidence>
<name>A0AAD8YFJ0_9STRA</name>
<comment type="caution">
    <text evidence="1">The sequence shown here is derived from an EMBL/GenBank/DDBJ whole genome shotgun (WGS) entry which is preliminary data.</text>
</comment>
<protein>
    <submittedName>
        <fullName evidence="1">Uncharacterized protein</fullName>
    </submittedName>
</protein>
<dbReference type="EMBL" id="JATAAI010000005">
    <property type="protein sequence ID" value="KAK1745599.1"/>
    <property type="molecule type" value="Genomic_DNA"/>
</dbReference>
<keyword evidence="2" id="KW-1185">Reference proteome</keyword>
<reference evidence="1" key="1">
    <citation type="submission" date="2023-06" db="EMBL/GenBank/DDBJ databases">
        <title>Survivors Of The Sea: Transcriptome response of Skeletonema marinoi to long-term dormancy.</title>
        <authorList>
            <person name="Pinder M.I.M."/>
            <person name="Kourtchenko O."/>
            <person name="Robertson E.K."/>
            <person name="Larsson T."/>
            <person name="Maumus F."/>
            <person name="Osuna-Cruz C.M."/>
            <person name="Vancaester E."/>
            <person name="Stenow R."/>
            <person name="Vandepoele K."/>
            <person name="Ploug H."/>
            <person name="Bruchert V."/>
            <person name="Godhe A."/>
            <person name="Topel M."/>
        </authorList>
    </citation>
    <scope>NUCLEOTIDE SEQUENCE</scope>
    <source>
        <strain evidence="1">R05AC</strain>
    </source>
</reference>
<sequence>MLLVGEVEEDEEKQLYHLEEAAIRGHPNARYNLACLEKWNNRFDRAVKHHIIAANLGYDLSIQALKDFYKDGLVSKEDFAAALRGHQAAVDATKSPQREAAS</sequence>
<dbReference type="SUPFAM" id="SSF81901">
    <property type="entry name" value="HCP-like"/>
    <property type="match status" value="1"/>
</dbReference>
<dbReference type="InterPro" id="IPR011990">
    <property type="entry name" value="TPR-like_helical_dom_sf"/>
</dbReference>
<organism evidence="1 2">
    <name type="scientific">Skeletonema marinoi</name>
    <dbReference type="NCBI Taxonomy" id="267567"/>
    <lineage>
        <taxon>Eukaryota</taxon>
        <taxon>Sar</taxon>
        <taxon>Stramenopiles</taxon>
        <taxon>Ochrophyta</taxon>
        <taxon>Bacillariophyta</taxon>
        <taxon>Coscinodiscophyceae</taxon>
        <taxon>Thalassiosirophycidae</taxon>
        <taxon>Thalassiosirales</taxon>
        <taxon>Skeletonemataceae</taxon>
        <taxon>Skeletonema</taxon>
        <taxon>Skeletonema marinoi-dohrnii complex</taxon>
    </lineage>
</organism>
<dbReference type="Gene3D" id="1.25.40.10">
    <property type="entry name" value="Tetratricopeptide repeat domain"/>
    <property type="match status" value="1"/>
</dbReference>
<dbReference type="AlphaFoldDB" id="A0AAD8YFJ0"/>
<proteinExistence type="predicted"/>
<dbReference type="Proteomes" id="UP001224775">
    <property type="component" value="Unassembled WGS sequence"/>
</dbReference>